<sequence>MVVRADEVRAIAFQVPHAEIRRRGGEVRYRIQWFNGIWSPDYYPGANDVDWVTHSGGYQRRVWSYFYDHTHELTFCN</sequence>
<dbReference type="Proteomes" id="UP000256345">
    <property type="component" value="Unassembled WGS sequence"/>
</dbReference>
<evidence type="ECO:0000313" key="1">
    <source>
        <dbReference type="EMBL" id="REG27072.1"/>
    </source>
</evidence>
<organism evidence="1 2">
    <name type="scientific">Archangium gephyra</name>
    <dbReference type="NCBI Taxonomy" id="48"/>
    <lineage>
        <taxon>Bacteria</taxon>
        <taxon>Pseudomonadati</taxon>
        <taxon>Myxococcota</taxon>
        <taxon>Myxococcia</taxon>
        <taxon>Myxococcales</taxon>
        <taxon>Cystobacterineae</taxon>
        <taxon>Archangiaceae</taxon>
        <taxon>Archangium</taxon>
    </lineage>
</organism>
<evidence type="ECO:0000313" key="2">
    <source>
        <dbReference type="Proteomes" id="UP000256345"/>
    </source>
</evidence>
<keyword evidence="2" id="KW-1185">Reference proteome</keyword>
<accession>A0ABX9JU01</accession>
<reference evidence="1 2" key="1">
    <citation type="submission" date="2018-08" db="EMBL/GenBank/DDBJ databases">
        <title>Genomic Encyclopedia of Archaeal and Bacterial Type Strains, Phase II (KMG-II): from individual species to whole genera.</title>
        <authorList>
            <person name="Goeker M."/>
        </authorList>
    </citation>
    <scope>NUCLEOTIDE SEQUENCE [LARGE SCALE GENOMIC DNA]</scope>
    <source>
        <strain evidence="1 2">DSM 2261</strain>
    </source>
</reference>
<dbReference type="EMBL" id="QUMU01000010">
    <property type="protein sequence ID" value="REG27072.1"/>
    <property type="molecule type" value="Genomic_DNA"/>
</dbReference>
<proteinExistence type="predicted"/>
<comment type="caution">
    <text evidence="1">The sequence shown here is derived from an EMBL/GenBank/DDBJ whole genome shotgun (WGS) entry which is preliminary data.</text>
</comment>
<gene>
    <name evidence="1" type="ORF">ATI61_11079</name>
</gene>
<protein>
    <submittedName>
        <fullName evidence="1">Uncharacterized protein</fullName>
    </submittedName>
</protein>
<name>A0ABX9JU01_9BACT</name>